<evidence type="ECO:0000256" key="1">
    <source>
        <dbReference type="ARBA" id="ARBA00011955"/>
    </source>
</evidence>
<evidence type="ECO:0000256" key="2">
    <source>
        <dbReference type="ARBA" id="ARBA00016337"/>
    </source>
</evidence>
<keyword evidence="4 10" id="KW-0808">Transferase</keyword>
<dbReference type="GO" id="GO:0046872">
    <property type="term" value="F:metal ion binding"/>
    <property type="evidence" value="ECO:0007669"/>
    <property type="project" value="UniProtKB-UniRule"/>
</dbReference>
<keyword evidence="7 10" id="KW-0460">Magnesium</keyword>
<keyword evidence="12" id="KW-0449">Lipoprotein</keyword>
<dbReference type="STRING" id="536227.Ccar_10565"/>
<dbReference type="PIRSF" id="PIRSF006268">
    <property type="entry name" value="ApbE"/>
    <property type="match status" value="1"/>
</dbReference>
<comment type="caution">
    <text evidence="12">The sequence shown here is derived from an EMBL/GenBank/DDBJ whole genome shotgun (WGS) entry which is preliminary data.</text>
</comment>
<feature type="binding site" evidence="11">
    <location>
        <position position="277"/>
    </location>
    <ligand>
        <name>Mg(2+)</name>
        <dbReference type="ChEBI" id="CHEBI:18420"/>
    </ligand>
</feature>
<dbReference type="eggNOG" id="COG1477">
    <property type="taxonomic scope" value="Bacteria"/>
</dbReference>
<gene>
    <name evidence="12" type="ORF">CcarbDRAFT_0490</name>
</gene>
<evidence type="ECO:0000256" key="3">
    <source>
        <dbReference type="ARBA" id="ARBA00022630"/>
    </source>
</evidence>
<dbReference type="AlphaFoldDB" id="C6PNX3"/>
<dbReference type="PANTHER" id="PTHR30040:SF2">
    <property type="entry name" value="FAD:PROTEIN FMN TRANSFERASE"/>
    <property type="match status" value="1"/>
</dbReference>
<dbReference type="KEGG" id="cck:Ccar_10565"/>
<dbReference type="RefSeq" id="WP_007059375.1">
    <property type="nucleotide sequence ID" value="NZ_ACVI01000005.1"/>
</dbReference>
<accession>C6PNX3</accession>
<reference evidence="12 13" key="1">
    <citation type="submission" date="2009-06" db="EMBL/GenBank/DDBJ databases">
        <title>The draft genome of Clostridium carboxidivorans P7.</title>
        <authorList>
            <consortium name="US DOE Joint Genome Institute (JGI-PGF)"/>
            <person name="Lucas S."/>
            <person name="Copeland A."/>
            <person name="Lapidus A."/>
            <person name="Glavina del Rio T."/>
            <person name="Tice H."/>
            <person name="Bruce D."/>
            <person name="Goodwin L."/>
            <person name="Pitluck S."/>
            <person name="Larimer F."/>
            <person name="Land M.L."/>
            <person name="Hauser L."/>
            <person name="Hemme C.L."/>
        </authorList>
    </citation>
    <scope>NUCLEOTIDE SEQUENCE [LARGE SCALE GENOMIC DNA]</scope>
    <source>
        <strain evidence="12 13">P7</strain>
    </source>
</reference>
<feature type="binding site" evidence="11">
    <location>
        <position position="163"/>
    </location>
    <ligand>
        <name>Mg(2+)</name>
        <dbReference type="ChEBI" id="CHEBI:18420"/>
    </ligand>
</feature>
<sequence length="334" mass="37646">MCKREFFIPFFRARNKKVLTVREFYVLGTVVQLKVYGSNGKIAVEEAVNRLNDIDNKMSVFKEYSEISMINENAGISNVEVSKDTYFVVKEAVKYSELSEGGFDPTIRPVVELWGIGTDKVKVPGDNEIGSKLKLVNYKDIILNEKDRTIKLRNKGQNIDLGGIAKGYAADEVKNILIKNNIKSALINLGGNIYALGKKPDRTQWYIGIQNPFGKRGEFVGFINVKNKSVVTSGNYERYFISNEKRFHHIIDPKTGYPSDSKIISSTIISDYSIDGDGLSTGVYIMGLDKSIKLIESIKGIDAIFITENREIYITSGIKNKFKLVDENFVCRKE</sequence>
<protein>
    <recommendedName>
        <fullName evidence="2 10">FAD:protein FMN transferase</fullName>
        <ecNumber evidence="1 10">2.7.1.180</ecNumber>
    </recommendedName>
    <alternativeName>
        <fullName evidence="8 10">Flavin transferase</fullName>
    </alternativeName>
</protein>
<keyword evidence="3 10" id="KW-0285">Flavoprotein</keyword>
<dbReference type="OrthoDB" id="9778595at2"/>
<dbReference type="InterPro" id="IPR003374">
    <property type="entry name" value="ApbE-like_sf"/>
</dbReference>
<evidence type="ECO:0000256" key="10">
    <source>
        <dbReference type="PIRNR" id="PIRNR006268"/>
    </source>
</evidence>
<evidence type="ECO:0000256" key="5">
    <source>
        <dbReference type="ARBA" id="ARBA00022723"/>
    </source>
</evidence>
<dbReference type="Proteomes" id="UP000004198">
    <property type="component" value="Unassembled WGS sequence"/>
</dbReference>
<dbReference type="Gene3D" id="3.10.520.10">
    <property type="entry name" value="ApbE-like domains"/>
    <property type="match status" value="1"/>
</dbReference>
<keyword evidence="6 10" id="KW-0274">FAD</keyword>
<comment type="similarity">
    <text evidence="10">Belongs to the ApbE family.</text>
</comment>
<comment type="cofactor">
    <cofactor evidence="11">
        <name>Mg(2+)</name>
        <dbReference type="ChEBI" id="CHEBI:18420"/>
    </cofactor>
    <cofactor evidence="11">
        <name>Mn(2+)</name>
        <dbReference type="ChEBI" id="CHEBI:29035"/>
    </cofactor>
    <text evidence="11">Magnesium. Can also use manganese.</text>
</comment>
<evidence type="ECO:0000256" key="9">
    <source>
        <dbReference type="ARBA" id="ARBA00048540"/>
    </source>
</evidence>
<feature type="binding site" evidence="11">
    <location>
        <position position="281"/>
    </location>
    <ligand>
        <name>Mg(2+)</name>
        <dbReference type="ChEBI" id="CHEBI:18420"/>
    </ligand>
</feature>
<keyword evidence="5 10" id="KW-0479">Metal-binding</keyword>
<dbReference type="SUPFAM" id="SSF143631">
    <property type="entry name" value="ApbE-like"/>
    <property type="match status" value="1"/>
</dbReference>
<dbReference type="PANTHER" id="PTHR30040">
    <property type="entry name" value="THIAMINE BIOSYNTHESIS LIPOPROTEIN APBE"/>
    <property type="match status" value="1"/>
</dbReference>
<keyword evidence="13" id="KW-1185">Reference proteome</keyword>
<evidence type="ECO:0000313" key="12">
    <source>
        <dbReference type="EMBL" id="EET89051.1"/>
    </source>
</evidence>
<comment type="catalytic activity">
    <reaction evidence="9 10">
        <text>L-threonyl-[protein] + FAD = FMN-L-threonyl-[protein] + AMP + H(+)</text>
        <dbReference type="Rhea" id="RHEA:36847"/>
        <dbReference type="Rhea" id="RHEA-COMP:11060"/>
        <dbReference type="Rhea" id="RHEA-COMP:11061"/>
        <dbReference type="ChEBI" id="CHEBI:15378"/>
        <dbReference type="ChEBI" id="CHEBI:30013"/>
        <dbReference type="ChEBI" id="CHEBI:57692"/>
        <dbReference type="ChEBI" id="CHEBI:74257"/>
        <dbReference type="ChEBI" id="CHEBI:456215"/>
        <dbReference type="EC" id="2.7.1.180"/>
    </reaction>
</comment>
<organism evidence="12 13">
    <name type="scientific">Clostridium carboxidivorans P7</name>
    <dbReference type="NCBI Taxonomy" id="536227"/>
    <lineage>
        <taxon>Bacteria</taxon>
        <taxon>Bacillati</taxon>
        <taxon>Bacillota</taxon>
        <taxon>Clostridia</taxon>
        <taxon>Eubacteriales</taxon>
        <taxon>Clostridiaceae</taxon>
        <taxon>Clostridium</taxon>
    </lineage>
</organism>
<evidence type="ECO:0000256" key="4">
    <source>
        <dbReference type="ARBA" id="ARBA00022679"/>
    </source>
</evidence>
<dbReference type="EMBL" id="ACVI01000005">
    <property type="protein sequence ID" value="EET89051.1"/>
    <property type="molecule type" value="Genomic_DNA"/>
</dbReference>
<dbReference type="InterPro" id="IPR024932">
    <property type="entry name" value="ApbE"/>
</dbReference>
<dbReference type="EC" id="2.7.1.180" evidence="1 10"/>
<dbReference type="GO" id="GO:0016740">
    <property type="term" value="F:transferase activity"/>
    <property type="evidence" value="ECO:0007669"/>
    <property type="project" value="UniProtKB-UniRule"/>
</dbReference>
<dbReference type="PATRIC" id="fig|536227.13.peg.2211"/>
<proteinExistence type="inferred from homology"/>
<evidence type="ECO:0000313" key="13">
    <source>
        <dbReference type="Proteomes" id="UP000004198"/>
    </source>
</evidence>
<evidence type="ECO:0000256" key="7">
    <source>
        <dbReference type="ARBA" id="ARBA00022842"/>
    </source>
</evidence>
<evidence type="ECO:0000256" key="11">
    <source>
        <dbReference type="PIRSR" id="PIRSR006268-2"/>
    </source>
</evidence>
<name>C6PNX3_9CLOT</name>
<evidence type="ECO:0000256" key="8">
    <source>
        <dbReference type="ARBA" id="ARBA00031306"/>
    </source>
</evidence>
<dbReference type="Pfam" id="PF02424">
    <property type="entry name" value="ApbE"/>
    <property type="match status" value="1"/>
</dbReference>
<evidence type="ECO:0000256" key="6">
    <source>
        <dbReference type="ARBA" id="ARBA00022827"/>
    </source>
</evidence>